<evidence type="ECO:0000256" key="4">
    <source>
        <dbReference type="ARBA" id="ARBA00023306"/>
    </source>
</evidence>
<accession>A0A0B0H660</accession>
<comment type="caution">
    <text evidence="9">The sequence shown here is derived from an EMBL/GenBank/DDBJ whole genome shotgun (WGS) entry which is preliminary data.</text>
</comment>
<organism evidence="9 11">
    <name type="scientific">Solemya velum gill symbiont</name>
    <dbReference type="NCBI Taxonomy" id="2340"/>
    <lineage>
        <taxon>Bacteria</taxon>
        <taxon>Pseudomonadati</taxon>
        <taxon>Pseudomonadota</taxon>
        <taxon>Gammaproteobacteria</taxon>
        <taxon>sulfur-oxidizing symbionts</taxon>
    </lineage>
</organism>
<dbReference type="Proteomes" id="UP000030856">
    <property type="component" value="Unassembled WGS sequence"/>
</dbReference>
<dbReference type="InterPro" id="IPR036145">
    <property type="entry name" value="MinC_C_sf"/>
</dbReference>
<dbReference type="SUPFAM" id="SSF63848">
    <property type="entry name" value="Cell-division inhibitor MinC, C-terminal domain"/>
    <property type="match status" value="1"/>
</dbReference>
<dbReference type="RefSeq" id="WP_052131939.1">
    <property type="nucleotide sequence ID" value="NZ_JRAA01000001.1"/>
</dbReference>
<dbReference type="HAMAP" id="MF_00267">
    <property type="entry name" value="MinC"/>
    <property type="match status" value="1"/>
</dbReference>
<dbReference type="PANTHER" id="PTHR34108">
    <property type="entry name" value="SEPTUM SITE-DETERMINING PROTEIN MINC"/>
    <property type="match status" value="1"/>
</dbReference>
<comment type="subunit">
    <text evidence="6">Interacts with MinD and FtsZ.</text>
</comment>
<evidence type="ECO:0000259" key="8">
    <source>
        <dbReference type="Pfam" id="PF05209"/>
    </source>
</evidence>
<dbReference type="GO" id="GO:0051302">
    <property type="term" value="P:regulation of cell division"/>
    <property type="evidence" value="ECO:0007669"/>
    <property type="project" value="InterPro"/>
</dbReference>
<keyword evidence="4 6" id="KW-0131">Cell cycle</keyword>
<dbReference type="PANTHER" id="PTHR34108:SF1">
    <property type="entry name" value="SEPTUM SITE-DETERMINING PROTEIN MINC"/>
    <property type="match status" value="1"/>
</dbReference>
<sequence length="207" mass="22183">MSPLPVDLKILDYRLPTVRIFSPDEDAVIDRLAMMIEQRPALFKGMDVAMNYAEDLPNEFDQQVIEEFLVAHGVNVVARTTGEGNVLAFTASAKSQKSVPDEVISKSLRSGQRIYSKGSVVILGSVSSGAEVLAEGSIHVYGELHGRALAGVQGDRNAAIFTQSMDAELVSVAGVYRTGDQLDEGSKGNACSVMLDGDSLSFQSITQ</sequence>
<dbReference type="InterPro" id="IPR005526">
    <property type="entry name" value="Septum_form_inhib_MinC_C"/>
</dbReference>
<dbReference type="GO" id="GO:0000917">
    <property type="term" value="P:division septum assembly"/>
    <property type="evidence" value="ECO:0007669"/>
    <property type="project" value="UniProtKB-KW"/>
</dbReference>
<evidence type="ECO:0000313" key="12">
    <source>
        <dbReference type="Proteomes" id="UP000190962"/>
    </source>
</evidence>
<dbReference type="EMBL" id="JRAA01000001">
    <property type="protein sequence ID" value="KHF25698.1"/>
    <property type="molecule type" value="Genomic_DNA"/>
</dbReference>
<dbReference type="EMBL" id="MPNX01000003">
    <property type="protein sequence ID" value="OOY35702.1"/>
    <property type="molecule type" value="Genomic_DNA"/>
</dbReference>
<feature type="domain" description="Septum formation inhibitor MinC N-terminal" evidence="8">
    <location>
        <begin position="6"/>
        <end position="76"/>
    </location>
</feature>
<dbReference type="Gene3D" id="3.30.70.260">
    <property type="match status" value="1"/>
</dbReference>
<evidence type="ECO:0000256" key="5">
    <source>
        <dbReference type="ARBA" id="ARBA00025606"/>
    </source>
</evidence>
<evidence type="ECO:0000256" key="1">
    <source>
        <dbReference type="ARBA" id="ARBA00006291"/>
    </source>
</evidence>
<evidence type="ECO:0000313" key="11">
    <source>
        <dbReference type="Proteomes" id="UP000030856"/>
    </source>
</evidence>
<reference evidence="9 11" key="1">
    <citation type="journal article" date="2014" name="BMC Genomics">
        <title>The genome of the intracellular bacterium of the coastal bivalve, Solemya velum: a blueprint for thriving in and out of symbiosis.</title>
        <authorList>
            <person name="Dmytrenko O."/>
            <person name="Russell S.L."/>
            <person name="Loo W.T."/>
            <person name="Fontanez K.M."/>
            <person name="Liao L."/>
            <person name="Roeselers G."/>
            <person name="Sharma R."/>
            <person name="Stewart F.J."/>
            <person name="Newton I.L."/>
            <person name="Woyke T."/>
            <person name="Wu D."/>
            <person name="Lang J.M."/>
            <person name="Eisen J.A."/>
            <person name="Cavanaugh C.M."/>
        </authorList>
    </citation>
    <scope>NUCLEOTIDE SEQUENCE [LARGE SCALE GENOMIC DNA]</scope>
    <source>
        <strain evidence="9 11">WH</strain>
    </source>
</reference>
<dbReference type="InterPro" id="IPR007874">
    <property type="entry name" value="MinC_N"/>
</dbReference>
<protein>
    <recommendedName>
        <fullName evidence="6">Probable septum site-determining protein MinC</fullName>
    </recommendedName>
</protein>
<feature type="domain" description="Septum formation inhibitor MinC C-terminal" evidence="7">
    <location>
        <begin position="103"/>
        <end position="202"/>
    </location>
</feature>
<evidence type="ECO:0000313" key="9">
    <source>
        <dbReference type="EMBL" id="KHF25698.1"/>
    </source>
</evidence>
<keyword evidence="11" id="KW-1185">Reference proteome</keyword>
<dbReference type="OrthoDB" id="9794530at2"/>
<comment type="function">
    <text evidence="5 6">Cell division inhibitor that blocks the formation of polar Z ring septums. Rapidly oscillates between the poles of the cell to destabilize FtsZ filaments that have formed before they mature into polar Z rings. Prevents FtsZ polymerization.</text>
</comment>
<dbReference type="InterPro" id="IPR016098">
    <property type="entry name" value="CAP/MinC_C"/>
</dbReference>
<dbReference type="eggNOG" id="COG0850">
    <property type="taxonomic scope" value="Bacteria"/>
</dbReference>
<dbReference type="GO" id="GO:0000902">
    <property type="term" value="P:cell morphogenesis"/>
    <property type="evidence" value="ECO:0007669"/>
    <property type="project" value="InterPro"/>
</dbReference>
<dbReference type="PATRIC" id="fig|2340.3.peg.213"/>
<keyword evidence="3 6" id="KW-0717">Septation</keyword>
<keyword evidence="2 6" id="KW-0132">Cell division</keyword>
<evidence type="ECO:0000259" key="7">
    <source>
        <dbReference type="Pfam" id="PF03775"/>
    </source>
</evidence>
<evidence type="ECO:0000256" key="6">
    <source>
        <dbReference type="HAMAP-Rule" id="MF_00267"/>
    </source>
</evidence>
<gene>
    <name evidence="6 9" type="primary">minC</name>
    <name evidence="10" type="ORF">BOV88_03410</name>
    <name evidence="9" type="ORF">JV46_18740</name>
</gene>
<dbReference type="Gene3D" id="2.160.20.70">
    <property type="match status" value="1"/>
</dbReference>
<dbReference type="NCBIfam" id="TIGR01222">
    <property type="entry name" value="minC"/>
    <property type="match status" value="1"/>
</dbReference>
<name>A0A0B0H660_SOVGS</name>
<evidence type="ECO:0000313" key="10">
    <source>
        <dbReference type="EMBL" id="OOY35702.1"/>
    </source>
</evidence>
<dbReference type="GO" id="GO:1901891">
    <property type="term" value="P:regulation of cell septum assembly"/>
    <property type="evidence" value="ECO:0007669"/>
    <property type="project" value="InterPro"/>
</dbReference>
<proteinExistence type="inferred from homology"/>
<dbReference type="AlphaFoldDB" id="A0A0B0H660"/>
<dbReference type="STRING" id="2340.JV46_18740"/>
<dbReference type="Pfam" id="PF05209">
    <property type="entry name" value="MinC_N"/>
    <property type="match status" value="1"/>
</dbReference>
<reference evidence="10 12" key="2">
    <citation type="submission" date="2016-11" db="EMBL/GenBank/DDBJ databases">
        <title>Mixed transmission modes and dynamic genome evolution in an obligate animal-bacterial symbiosis.</title>
        <authorList>
            <person name="Russell S.L."/>
            <person name="Corbett-Detig R.B."/>
            <person name="Cavanaugh C.M."/>
        </authorList>
    </citation>
    <scope>NUCLEOTIDE SEQUENCE [LARGE SCALE GENOMIC DNA]</scope>
    <source>
        <strain evidence="10">MA-KB16</strain>
    </source>
</reference>
<dbReference type="Proteomes" id="UP000190962">
    <property type="component" value="Unassembled WGS sequence"/>
</dbReference>
<comment type="similarity">
    <text evidence="1 6">Belongs to the MinC family.</text>
</comment>
<evidence type="ECO:0000256" key="2">
    <source>
        <dbReference type="ARBA" id="ARBA00022618"/>
    </source>
</evidence>
<dbReference type="InterPro" id="IPR013033">
    <property type="entry name" value="MinC"/>
</dbReference>
<dbReference type="Pfam" id="PF03775">
    <property type="entry name" value="MinC_C"/>
    <property type="match status" value="1"/>
</dbReference>
<evidence type="ECO:0000256" key="3">
    <source>
        <dbReference type="ARBA" id="ARBA00023210"/>
    </source>
</evidence>